<evidence type="ECO:0000256" key="1">
    <source>
        <dbReference type="ARBA" id="ARBA00022503"/>
    </source>
</evidence>
<keyword evidence="2" id="KW-0808">Transferase</keyword>
<organism evidence="4 5">
    <name type="scientific">Hirschia litorea</name>
    <dbReference type="NCBI Taxonomy" id="1199156"/>
    <lineage>
        <taxon>Bacteria</taxon>
        <taxon>Pseudomonadati</taxon>
        <taxon>Pseudomonadota</taxon>
        <taxon>Alphaproteobacteria</taxon>
        <taxon>Hyphomonadales</taxon>
        <taxon>Hyphomonadaceae</taxon>
        <taxon>Hirschia</taxon>
    </lineage>
</organism>
<dbReference type="Proteomes" id="UP001596492">
    <property type="component" value="Unassembled WGS sequence"/>
</dbReference>
<dbReference type="SUPFAM" id="SSF55729">
    <property type="entry name" value="Acyl-CoA N-acyltransferases (Nat)"/>
    <property type="match status" value="1"/>
</dbReference>
<evidence type="ECO:0000256" key="3">
    <source>
        <dbReference type="ARBA" id="ARBA00023315"/>
    </source>
</evidence>
<dbReference type="Gene3D" id="3.40.630.30">
    <property type="match status" value="1"/>
</dbReference>
<evidence type="ECO:0000313" key="5">
    <source>
        <dbReference type="Proteomes" id="UP001596492"/>
    </source>
</evidence>
<keyword evidence="3" id="KW-0012">Acyltransferase</keyword>
<comment type="caution">
    <text evidence="4">The sequence shown here is derived from an EMBL/GenBank/DDBJ whole genome shotgun (WGS) entry which is preliminary data.</text>
</comment>
<dbReference type="Pfam" id="PF04958">
    <property type="entry name" value="AstA"/>
    <property type="match status" value="1"/>
</dbReference>
<dbReference type="InterPro" id="IPR016181">
    <property type="entry name" value="Acyl_CoA_acyltransferase"/>
</dbReference>
<keyword evidence="5" id="KW-1185">Reference proteome</keyword>
<protein>
    <submittedName>
        <fullName evidence="4">Arginine N-succinyltransferase</fullName>
    </submittedName>
</protein>
<dbReference type="RefSeq" id="WP_382165730.1">
    <property type="nucleotide sequence ID" value="NZ_JBHTBR010000002.1"/>
</dbReference>
<gene>
    <name evidence="4" type="ORF">ACFQS8_03430</name>
</gene>
<dbReference type="InterPro" id="IPR007041">
    <property type="entry name" value="Arg_succinylTrfase_AstA/AruG"/>
</dbReference>
<keyword evidence="1" id="KW-0056">Arginine metabolism</keyword>
<evidence type="ECO:0000313" key="4">
    <source>
        <dbReference type="EMBL" id="MFC7290658.1"/>
    </source>
</evidence>
<dbReference type="EMBL" id="JBHTBR010000002">
    <property type="protein sequence ID" value="MFC7290658.1"/>
    <property type="molecule type" value="Genomic_DNA"/>
</dbReference>
<proteinExistence type="predicted"/>
<dbReference type="PANTHER" id="PTHR30420">
    <property type="entry name" value="N-SUCCINYLARGININE DIHYDROLASE"/>
    <property type="match status" value="1"/>
</dbReference>
<sequence>MNSGIGAYVIRPIEPSDLDGFYGLAEISGPGFTSLQTDRDYLEKYIFESVSSFAEPKSDQPQKFLLVMEEVKTGAIVGCAAVKTKIGQTRLFIDLAMKNARGQIVHDPNDAVYLDPYCAFDGATEVGSLFMHPDHRMGGLGRFLAKSRYLLISIAPDIFSSPIIAELRGCQNDEGVSDFYDSIHKQRLGKTFLEADAFITHADNTGIESTIPSGPILIDNLPKQARGAISKPHRSGVGAYHLLLREGFTHTGMVDLFDVGPIMSASVENIKTIQETITRKLCVKGTPQNVDLAIVSTTSLSGFRAIIDKVELSETGVNVSVETMQALGRPEGAMVQFWAGSDKQNKVQSTLQRSDGQSLKAVTQ</sequence>
<evidence type="ECO:0000256" key="2">
    <source>
        <dbReference type="ARBA" id="ARBA00022679"/>
    </source>
</evidence>
<reference evidence="5" key="1">
    <citation type="journal article" date="2019" name="Int. J. Syst. Evol. Microbiol.">
        <title>The Global Catalogue of Microorganisms (GCM) 10K type strain sequencing project: providing services to taxonomists for standard genome sequencing and annotation.</title>
        <authorList>
            <consortium name="The Broad Institute Genomics Platform"/>
            <consortium name="The Broad Institute Genome Sequencing Center for Infectious Disease"/>
            <person name="Wu L."/>
            <person name="Ma J."/>
        </authorList>
    </citation>
    <scope>NUCLEOTIDE SEQUENCE [LARGE SCALE GENOMIC DNA]</scope>
    <source>
        <strain evidence="5">CCUG 51308</strain>
    </source>
</reference>
<dbReference type="PANTHER" id="PTHR30420:SF1">
    <property type="entry name" value="ARGININE N-SUCCINYLTRANSFERASE"/>
    <property type="match status" value="1"/>
</dbReference>
<name>A0ABW2IHX3_9PROT</name>
<accession>A0ABW2IHX3</accession>